<proteinExistence type="predicted"/>
<dbReference type="AlphaFoldDB" id="A0A131YG53"/>
<protein>
    <submittedName>
        <fullName evidence="2">Uncharacterized protein</fullName>
    </submittedName>
</protein>
<evidence type="ECO:0000256" key="1">
    <source>
        <dbReference type="SAM" id="SignalP"/>
    </source>
</evidence>
<keyword evidence="1" id="KW-0732">Signal</keyword>
<reference evidence="2" key="1">
    <citation type="journal article" date="2016" name="Ticks Tick Borne Dis.">
        <title>De novo assembly and annotation of the salivary gland transcriptome of Rhipicephalus appendiculatus male and female ticks during blood feeding.</title>
        <authorList>
            <person name="de Castro M.H."/>
            <person name="de Klerk D."/>
            <person name="Pienaar R."/>
            <person name="Latif A.A."/>
            <person name="Rees D.J."/>
            <person name="Mans B.J."/>
        </authorList>
    </citation>
    <scope>NUCLEOTIDE SEQUENCE</scope>
    <source>
        <tissue evidence="2">Salivary glands</tissue>
    </source>
</reference>
<feature type="signal peptide" evidence="1">
    <location>
        <begin position="1"/>
        <end position="22"/>
    </location>
</feature>
<name>A0A131YG53_RHIAP</name>
<feature type="chain" id="PRO_5007285050" evidence="1">
    <location>
        <begin position="23"/>
        <end position="128"/>
    </location>
</feature>
<organism evidence="2">
    <name type="scientific">Rhipicephalus appendiculatus</name>
    <name type="common">Brown ear tick</name>
    <dbReference type="NCBI Taxonomy" id="34631"/>
    <lineage>
        <taxon>Eukaryota</taxon>
        <taxon>Metazoa</taxon>
        <taxon>Ecdysozoa</taxon>
        <taxon>Arthropoda</taxon>
        <taxon>Chelicerata</taxon>
        <taxon>Arachnida</taxon>
        <taxon>Acari</taxon>
        <taxon>Parasitiformes</taxon>
        <taxon>Ixodida</taxon>
        <taxon>Ixodoidea</taxon>
        <taxon>Ixodidae</taxon>
        <taxon>Rhipicephalinae</taxon>
        <taxon>Rhipicephalus</taxon>
        <taxon>Rhipicephalus</taxon>
    </lineage>
</organism>
<sequence length="128" mass="14531">MAMERLALHCAALCLFSALTASMKPRVDPGQLTHPHGYSHGHSHRTHAAQKQQICKRTSICEKGWIIICLLRNSQWSLFCDQRKTTCEKYWQKRCTSSAVPFCQTAPRKCFCTCGDARAIMMAKNRAE</sequence>
<accession>A0A131YG53</accession>
<evidence type="ECO:0000313" key="2">
    <source>
        <dbReference type="EMBL" id="JAP77518.1"/>
    </source>
</evidence>
<dbReference type="EMBL" id="GEDV01011039">
    <property type="protein sequence ID" value="JAP77518.1"/>
    <property type="molecule type" value="Transcribed_RNA"/>
</dbReference>